<dbReference type="AlphaFoldDB" id="A0A2S0VUK3"/>
<evidence type="ECO:0000313" key="2">
    <source>
        <dbReference type="Proteomes" id="UP000244441"/>
    </source>
</evidence>
<dbReference type="RefSeq" id="WP_108603955.1">
    <property type="nucleotide sequence ID" value="NZ_CP026604.1"/>
</dbReference>
<evidence type="ECO:0000313" key="1">
    <source>
        <dbReference type="EMBL" id="AWB67889.1"/>
    </source>
</evidence>
<protein>
    <submittedName>
        <fullName evidence="1">Uncharacterized protein</fullName>
    </submittedName>
</protein>
<proteinExistence type="predicted"/>
<accession>A0A2S0VUK3</accession>
<keyword evidence="2" id="KW-1185">Reference proteome</keyword>
<dbReference type="KEGG" id="cate:C2869_16300"/>
<dbReference type="EMBL" id="CP026604">
    <property type="protein sequence ID" value="AWB67889.1"/>
    <property type="molecule type" value="Genomic_DNA"/>
</dbReference>
<name>A0A2S0VUK3_9ALTE</name>
<dbReference type="OrthoDB" id="6401444at2"/>
<sequence length="106" mass="12495">MNKNVTGLQVIDFVNQLSNAFFEAEREIHGLNLQRDNYDFNDVWLRVLDKQFKYYTESEVLMFKQVAEVLISALCEFNSTGEQTYEQMINESIMLARKDKQLQLGF</sequence>
<reference evidence="1 2" key="1">
    <citation type="submission" date="2018-01" db="EMBL/GenBank/DDBJ databases">
        <title>Genome sequence of a Cantenovulum-like bacteria.</title>
        <authorList>
            <person name="Tan W.R."/>
            <person name="Lau N.-S."/>
            <person name="Go F."/>
            <person name="Amirul A.-A.A."/>
        </authorList>
    </citation>
    <scope>NUCLEOTIDE SEQUENCE [LARGE SCALE GENOMIC DNA]</scope>
    <source>
        <strain evidence="1 2">CCB-QB4</strain>
    </source>
</reference>
<dbReference type="Proteomes" id="UP000244441">
    <property type="component" value="Chromosome"/>
</dbReference>
<organism evidence="1 2">
    <name type="scientific">Saccharobesus litoralis</name>
    <dbReference type="NCBI Taxonomy" id="2172099"/>
    <lineage>
        <taxon>Bacteria</taxon>
        <taxon>Pseudomonadati</taxon>
        <taxon>Pseudomonadota</taxon>
        <taxon>Gammaproteobacteria</taxon>
        <taxon>Alteromonadales</taxon>
        <taxon>Alteromonadaceae</taxon>
        <taxon>Saccharobesus</taxon>
    </lineage>
</organism>
<gene>
    <name evidence="1" type="ORF">C2869_16300</name>
</gene>